<sequence length="409" mass="43348">MTRIALVTHGFSGGGGVPAVARWLRSGLETRYGMTADVHDLATSSLDEASRRISSPATWRRTSLRTSRTDPEPHEHWGAGGVEIETLRYLPRRELTEALRGYDLIQVVAGSPAWAAPVLDCGPPVILQVATLAAWERASQLSAAGPLLRTWRRGMTAGVSRVESAALCRADAVLVENEAMLAHVRAAGQERVLKLPPGVDTATFVPAAGGWRRDGHLLTVCRLGDARKGLATMIRAYHRLVEQDDSAPPLVLAGHAAVPDTLTTLISRLGLAGRVRIHEDPTPAALIRLYQRASVFLQTSYEEGLGLAVLEAMACGLPVVATATHGARETVVDGLTGWLAGLADADADADADLASAVAARVSTALAGAGGLAGKRGRERCVAEFSTDACLRRFVDVYHSASRGQWATVS</sequence>
<dbReference type="PANTHER" id="PTHR12526:SF640">
    <property type="entry name" value="COLANIC ACID BIOSYNTHESIS GLYCOSYLTRANSFERASE WCAL-RELATED"/>
    <property type="match status" value="1"/>
</dbReference>
<feature type="region of interest" description="Disordered" evidence="4">
    <location>
        <begin position="57"/>
        <end position="77"/>
    </location>
</feature>
<organism evidence="6 7">
    <name type="scientific">Winogradskya consettensis</name>
    <dbReference type="NCBI Taxonomy" id="113560"/>
    <lineage>
        <taxon>Bacteria</taxon>
        <taxon>Bacillati</taxon>
        <taxon>Actinomycetota</taxon>
        <taxon>Actinomycetes</taxon>
        <taxon>Micromonosporales</taxon>
        <taxon>Micromonosporaceae</taxon>
        <taxon>Winogradskya</taxon>
    </lineage>
</organism>
<dbReference type="Pfam" id="PF00534">
    <property type="entry name" value="Glycos_transf_1"/>
    <property type="match status" value="1"/>
</dbReference>
<dbReference type="AlphaFoldDB" id="A0A919SEE7"/>
<feature type="domain" description="Glycosyl transferase family 1" evidence="5">
    <location>
        <begin position="218"/>
        <end position="347"/>
    </location>
</feature>
<dbReference type="RefSeq" id="WP_280519325.1">
    <property type="nucleotide sequence ID" value="NZ_BAAATW010000003.1"/>
</dbReference>
<dbReference type="Proteomes" id="UP000680865">
    <property type="component" value="Unassembled WGS sequence"/>
</dbReference>
<evidence type="ECO:0000313" key="6">
    <source>
        <dbReference type="EMBL" id="GIM70139.1"/>
    </source>
</evidence>
<protein>
    <recommendedName>
        <fullName evidence="5">Glycosyl transferase family 1 domain-containing protein</fullName>
    </recommendedName>
</protein>
<comment type="similarity">
    <text evidence="1">Belongs to the glycosyltransferase group 1 family. Glycosyltransferase 4 subfamily.</text>
</comment>
<dbReference type="Gene3D" id="3.40.50.2000">
    <property type="entry name" value="Glycogen Phosphorylase B"/>
    <property type="match status" value="2"/>
</dbReference>
<evidence type="ECO:0000259" key="5">
    <source>
        <dbReference type="Pfam" id="PF00534"/>
    </source>
</evidence>
<evidence type="ECO:0000313" key="7">
    <source>
        <dbReference type="Proteomes" id="UP000680865"/>
    </source>
</evidence>
<dbReference type="EMBL" id="BOQP01000008">
    <property type="protein sequence ID" value="GIM70139.1"/>
    <property type="molecule type" value="Genomic_DNA"/>
</dbReference>
<feature type="compositionally biased region" description="Basic and acidic residues" evidence="4">
    <location>
        <begin position="67"/>
        <end position="77"/>
    </location>
</feature>
<dbReference type="GO" id="GO:0016757">
    <property type="term" value="F:glycosyltransferase activity"/>
    <property type="evidence" value="ECO:0007669"/>
    <property type="project" value="UniProtKB-KW"/>
</dbReference>
<dbReference type="CDD" id="cd03801">
    <property type="entry name" value="GT4_PimA-like"/>
    <property type="match status" value="1"/>
</dbReference>
<evidence type="ECO:0000256" key="2">
    <source>
        <dbReference type="ARBA" id="ARBA00022676"/>
    </source>
</evidence>
<keyword evidence="2" id="KW-0328">Glycosyltransferase</keyword>
<dbReference type="SUPFAM" id="SSF53756">
    <property type="entry name" value="UDP-Glycosyltransferase/glycogen phosphorylase"/>
    <property type="match status" value="1"/>
</dbReference>
<reference evidence="6" key="1">
    <citation type="submission" date="2021-03" db="EMBL/GenBank/DDBJ databases">
        <title>Whole genome shotgun sequence of Actinoplanes consettensis NBRC 14913.</title>
        <authorList>
            <person name="Komaki H."/>
            <person name="Tamura T."/>
        </authorList>
    </citation>
    <scope>NUCLEOTIDE SEQUENCE</scope>
    <source>
        <strain evidence="6">NBRC 14913</strain>
    </source>
</reference>
<keyword evidence="3" id="KW-0808">Transferase</keyword>
<dbReference type="InterPro" id="IPR001296">
    <property type="entry name" value="Glyco_trans_1"/>
</dbReference>
<name>A0A919SEE7_9ACTN</name>
<keyword evidence="7" id="KW-1185">Reference proteome</keyword>
<dbReference type="PANTHER" id="PTHR12526">
    <property type="entry name" value="GLYCOSYLTRANSFERASE"/>
    <property type="match status" value="1"/>
</dbReference>
<evidence type="ECO:0000256" key="1">
    <source>
        <dbReference type="ARBA" id="ARBA00009481"/>
    </source>
</evidence>
<proteinExistence type="inferred from homology"/>
<comment type="caution">
    <text evidence="6">The sequence shown here is derived from an EMBL/GenBank/DDBJ whole genome shotgun (WGS) entry which is preliminary data.</text>
</comment>
<evidence type="ECO:0000256" key="4">
    <source>
        <dbReference type="SAM" id="MobiDB-lite"/>
    </source>
</evidence>
<evidence type="ECO:0000256" key="3">
    <source>
        <dbReference type="ARBA" id="ARBA00022679"/>
    </source>
</evidence>
<gene>
    <name evidence="6" type="ORF">Aco04nite_18720</name>
</gene>
<accession>A0A919SEE7</accession>